<protein>
    <submittedName>
        <fullName evidence="10">Ribosome biogenesis protein ERB1</fullName>
    </submittedName>
</protein>
<evidence type="ECO:0000256" key="7">
    <source>
        <dbReference type="PROSITE-ProRule" id="PRU00221"/>
    </source>
</evidence>
<dbReference type="GO" id="GO:0043021">
    <property type="term" value="F:ribonucleoprotein complex binding"/>
    <property type="evidence" value="ECO:0007669"/>
    <property type="project" value="TreeGrafter"/>
</dbReference>
<dbReference type="GO" id="GO:0030687">
    <property type="term" value="C:preribosome, large subunit precursor"/>
    <property type="evidence" value="ECO:0007669"/>
    <property type="project" value="TreeGrafter"/>
</dbReference>
<keyword evidence="6" id="KW-0539">Nucleus</keyword>
<dbReference type="GO" id="GO:0000463">
    <property type="term" value="P:maturation of LSU-rRNA from tricistronic rRNA transcript (SSU-rRNA, 5.8S rRNA, LSU-rRNA)"/>
    <property type="evidence" value="ECO:0007669"/>
    <property type="project" value="TreeGrafter"/>
</dbReference>
<gene>
    <name evidence="10" type="ORF">TPC1_11242</name>
</gene>
<dbReference type="GO" id="GO:0070545">
    <property type="term" value="C:PeBoW complex"/>
    <property type="evidence" value="ECO:0007669"/>
    <property type="project" value="TreeGrafter"/>
</dbReference>
<organism evidence="10">
    <name type="scientific">Trepomonas sp. PC1</name>
    <dbReference type="NCBI Taxonomy" id="1076344"/>
    <lineage>
        <taxon>Eukaryota</taxon>
        <taxon>Metamonada</taxon>
        <taxon>Diplomonadida</taxon>
        <taxon>Hexamitidae</taxon>
        <taxon>Hexamitinae</taxon>
        <taxon>Trepomonas</taxon>
    </lineage>
</organism>
<evidence type="ECO:0000256" key="1">
    <source>
        <dbReference type="ARBA" id="ARBA00004604"/>
    </source>
</evidence>
<evidence type="ECO:0000256" key="2">
    <source>
        <dbReference type="ARBA" id="ARBA00022517"/>
    </source>
</evidence>
<feature type="region of interest" description="Disordered" evidence="8">
    <location>
        <begin position="1"/>
        <end position="28"/>
    </location>
</feature>
<dbReference type="InterPro" id="IPR015943">
    <property type="entry name" value="WD40/YVTN_repeat-like_dom_sf"/>
</dbReference>
<dbReference type="InterPro" id="IPR001680">
    <property type="entry name" value="WD40_rpt"/>
</dbReference>
<dbReference type="EMBL" id="GDID01000927">
    <property type="protein sequence ID" value="JAP95679.1"/>
    <property type="molecule type" value="Transcribed_RNA"/>
</dbReference>
<dbReference type="PANTHER" id="PTHR17605:SF0">
    <property type="entry name" value="RIBOSOME BIOGENESIS PROTEIN BOP1"/>
    <property type="match status" value="1"/>
</dbReference>
<dbReference type="Gene3D" id="2.130.10.10">
    <property type="entry name" value="YVTN repeat-like/Quinoprotein amine dehydrogenase"/>
    <property type="match status" value="1"/>
</dbReference>
<name>A0A146KKA4_9EUKA</name>
<dbReference type="Pfam" id="PF00400">
    <property type="entry name" value="WD40"/>
    <property type="match status" value="2"/>
</dbReference>
<dbReference type="AlphaFoldDB" id="A0A146KKA4"/>
<dbReference type="SMART" id="SM01035">
    <property type="entry name" value="BOP1NT"/>
    <property type="match status" value="1"/>
</dbReference>
<evidence type="ECO:0000256" key="3">
    <source>
        <dbReference type="ARBA" id="ARBA00022552"/>
    </source>
</evidence>
<feature type="non-terminal residue" evidence="10">
    <location>
        <position position="1"/>
    </location>
</feature>
<evidence type="ECO:0000259" key="9">
    <source>
        <dbReference type="SMART" id="SM01035"/>
    </source>
</evidence>
<evidence type="ECO:0000256" key="6">
    <source>
        <dbReference type="ARBA" id="ARBA00023242"/>
    </source>
</evidence>
<dbReference type="SUPFAM" id="SSF50978">
    <property type="entry name" value="WD40 repeat-like"/>
    <property type="match status" value="1"/>
</dbReference>
<dbReference type="InterPro" id="IPR036322">
    <property type="entry name" value="WD40_repeat_dom_sf"/>
</dbReference>
<feature type="non-terminal residue" evidence="10">
    <location>
        <position position="697"/>
    </location>
</feature>
<dbReference type="Pfam" id="PF08145">
    <property type="entry name" value="BOP1NT"/>
    <property type="match status" value="1"/>
</dbReference>
<evidence type="ECO:0000313" key="10">
    <source>
        <dbReference type="EMBL" id="JAP95679.1"/>
    </source>
</evidence>
<reference evidence="10" key="1">
    <citation type="submission" date="2015-07" db="EMBL/GenBank/DDBJ databases">
        <title>Adaptation to a free-living lifestyle via gene acquisitions in the diplomonad Trepomonas sp. PC1.</title>
        <authorList>
            <person name="Xu F."/>
            <person name="Jerlstrom-Hultqvist J."/>
            <person name="Kolisko M."/>
            <person name="Simpson A.G.B."/>
            <person name="Roger A.J."/>
            <person name="Svard S.G."/>
            <person name="Andersson J.O."/>
        </authorList>
    </citation>
    <scope>NUCLEOTIDE SEQUENCE</scope>
    <source>
        <strain evidence="10">PC1</strain>
    </source>
</reference>
<sequence length="697" mass="79121">SESTQIPEENEMERIPTPSSFQSSEALTDSSEEFLLNRALPNEEVQGYDINGQPINLPPEEQPGDKLKYFTELQQNPSLLWTRIIDKNTGLPVNLSQEQIDKLENLINYNKTFTKIDIKERPELKFMHETYSTSIYQNNLPTKSQFCKREELRQVAYFAKQIAKGVLDPNDIDGYKKKLQEKQERQNQVINIWEKEQKIIMYNNHLMAENQQIKHMPAPKMQLPGTADSYNPPAEYGTQAKSLRQLRPESQKLILERYNRQIDLVSAPRQRSNNIFQGTSEQYLEQQNENALRMNLKPHPTYLEMTIRSHLGCVNSVSVSPNGRFLASGGKDGILRIFEFRSGKLLKQIVLVKSKLLGQSIDKYYKEEINCVRFSPLKSVSVLAVAVGRQIAFVDCGFSFGLSLQETRQNTKNLLNVDVSKVQPLQQWSWECMQGVVTNNKELEITNQKEQEIDEEDVNDQRFTKIQYQKNHKNGLDNVTIFTTLNSDVLLRIHSPNIINQIDWHYSGDYLLSLSRVTDRKTNLAIHRLSQPRSTNPFNKALPLQSVIFSPNQPLLYVFEQSTGFSFNLKTLAKESEFHPHVKQIQKAAINAQSGDLVVSGSLGALGFFFKAAGPDCESRNHFSNISLQALACQSNLVAVGGEDGVIQVLRIVDQRMISCCQLLGHGVKNQVGIRDLAWGSEGQLVSCAGDGTIKIQ</sequence>
<dbReference type="PANTHER" id="PTHR17605">
    <property type="entry name" value="RIBOSOME BIOGENESIS PROTEIN BOP1 BLOCK OF PROLIFERATION 1 PROTEIN"/>
    <property type="match status" value="1"/>
</dbReference>
<feature type="repeat" description="WD" evidence="7">
    <location>
        <begin position="307"/>
        <end position="348"/>
    </location>
</feature>
<dbReference type="SMART" id="SM00320">
    <property type="entry name" value="WD40"/>
    <property type="match status" value="3"/>
</dbReference>
<dbReference type="InterPro" id="IPR028598">
    <property type="entry name" value="BOP1/Erb1"/>
</dbReference>
<keyword evidence="4 7" id="KW-0853">WD repeat</keyword>
<evidence type="ECO:0000256" key="4">
    <source>
        <dbReference type="ARBA" id="ARBA00022574"/>
    </source>
</evidence>
<dbReference type="PROSITE" id="PS50294">
    <property type="entry name" value="WD_REPEATS_REGION"/>
    <property type="match status" value="1"/>
</dbReference>
<dbReference type="InterPro" id="IPR012953">
    <property type="entry name" value="BOP1_N_dom"/>
</dbReference>
<keyword evidence="3" id="KW-0698">rRNA processing</keyword>
<feature type="compositionally biased region" description="Polar residues" evidence="8">
    <location>
        <begin position="17"/>
        <end position="28"/>
    </location>
</feature>
<proteinExistence type="predicted"/>
<evidence type="ECO:0000256" key="5">
    <source>
        <dbReference type="ARBA" id="ARBA00022737"/>
    </source>
</evidence>
<keyword evidence="5" id="KW-0677">Repeat</keyword>
<dbReference type="PROSITE" id="PS50082">
    <property type="entry name" value="WD_REPEATS_2"/>
    <property type="match status" value="1"/>
</dbReference>
<keyword evidence="2" id="KW-0690">Ribosome biogenesis</keyword>
<accession>A0A146KKA4</accession>
<comment type="subcellular location">
    <subcellularLocation>
        <location evidence="1">Nucleus</location>
        <location evidence="1">Nucleolus</location>
    </subcellularLocation>
</comment>
<feature type="domain" description="BOP1 N-terminal" evidence="9">
    <location>
        <begin position="47"/>
        <end position="276"/>
    </location>
</feature>
<evidence type="ECO:0000256" key="8">
    <source>
        <dbReference type="SAM" id="MobiDB-lite"/>
    </source>
</evidence>